<dbReference type="GO" id="GO:0005737">
    <property type="term" value="C:cytoplasm"/>
    <property type="evidence" value="ECO:0007669"/>
    <property type="project" value="UniProtKB-SubCell"/>
</dbReference>
<organism evidence="6 7">
    <name type="scientific">Oidiodendron maius (strain Zn)</name>
    <dbReference type="NCBI Taxonomy" id="913774"/>
    <lineage>
        <taxon>Eukaryota</taxon>
        <taxon>Fungi</taxon>
        <taxon>Dikarya</taxon>
        <taxon>Ascomycota</taxon>
        <taxon>Pezizomycotina</taxon>
        <taxon>Leotiomycetes</taxon>
        <taxon>Leotiomycetes incertae sedis</taxon>
        <taxon>Myxotrichaceae</taxon>
        <taxon>Oidiodendron</taxon>
    </lineage>
</organism>
<proteinExistence type="inferred from homology"/>
<keyword evidence="4 5" id="KW-0808">Transferase</keyword>
<dbReference type="Pfam" id="PF10237">
    <property type="entry name" value="N6-adenineMlase"/>
    <property type="match status" value="1"/>
</dbReference>
<dbReference type="STRING" id="913774.A0A0C3GY11"/>
<evidence type="ECO:0000256" key="4">
    <source>
        <dbReference type="ARBA" id="ARBA00022679"/>
    </source>
</evidence>
<name>A0A0C3GY11_OIDMZ</name>
<evidence type="ECO:0000256" key="3">
    <source>
        <dbReference type="ARBA" id="ARBA00022603"/>
    </source>
</evidence>
<reference evidence="7" key="2">
    <citation type="submission" date="2015-01" db="EMBL/GenBank/DDBJ databases">
        <title>Evolutionary Origins and Diversification of the Mycorrhizal Mutualists.</title>
        <authorList>
            <consortium name="DOE Joint Genome Institute"/>
            <consortium name="Mycorrhizal Genomics Consortium"/>
            <person name="Kohler A."/>
            <person name="Kuo A."/>
            <person name="Nagy L.G."/>
            <person name="Floudas D."/>
            <person name="Copeland A."/>
            <person name="Barry K.W."/>
            <person name="Cichocki N."/>
            <person name="Veneault-Fourrey C."/>
            <person name="LaButti K."/>
            <person name="Lindquist E.A."/>
            <person name="Lipzen A."/>
            <person name="Lundell T."/>
            <person name="Morin E."/>
            <person name="Murat C."/>
            <person name="Riley R."/>
            <person name="Ohm R."/>
            <person name="Sun H."/>
            <person name="Tunlid A."/>
            <person name="Henrissat B."/>
            <person name="Grigoriev I.V."/>
            <person name="Hibbett D.S."/>
            <person name="Martin F."/>
        </authorList>
    </citation>
    <scope>NUCLEOTIDE SEQUENCE [LARGE SCALE GENOMIC DNA]</scope>
    <source>
        <strain evidence="7">Zn</strain>
    </source>
</reference>
<dbReference type="GO" id="GO:0016279">
    <property type="term" value="F:protein-lysine N-methyltransferase activity"/>
    <property type="evidence" value="ECO:0007669"/>
    <property type="project" value="UniProtKB-UniRule"/>
</dbReference>
<keyword evidence="7" id="KW-1185">Reference proteome</keyword>
<dbReference type="PANTHER" id="PTHR13200:SF0">
    <property type="entry name" value="EEF1A LYSINE METHYLTRANSFERASE 1"/>
    <property type="match status" value="1"/>
</dbReference>
<dbReference type="PANTHER" id="PTHR13200">
    <property type="entry name" value="EEF1A LYSINE METHYLTRANSFERASE 1"/>
    <property type="match status" value="1"/>
</dbReference>
<dbReference type="HOGENOM" id="CLU_074410_1_0_1"/>
<evidence type="ECO:0000256" key="1">
    <source>
        <dbReference type="ARBA" id="ARBA00004496"/>
    </source>
</evidence>
<dbReference type="AlphaFoldDB" id="A0A0C3GY11"/>
<dbReference type="Proteomes" id="UP000054321">
    <property type="component" value="Unassembled WGS sequence"/>
</dbReference>
<comment type="function">
    <text evidence="5">S-adenosyl-L-methionine-dependent protein-lysine N-methyltransferase that trimethylates elongation factor 1-alpha at 'Lys-79'.</text>
</comment>
<dbReference type="InParanoid" id="A0A0C3GY11"/>
<dbReference type="OrthoDB" id="206354at2759"/>
<reference evidence="6 7" key="1">
    <citation type="submission" date="2014-04" db="EMBL/GenBank/DDBJ databases">
        <authorList>
            <consortium name="DOE Joint Genome Institute"/>
            <person name="Kuo A."/>
            <person name="Martino E."/>
            <person name="Perotto S."/>
            <person name="Kohler A."/>
            <person name="Nagy L.G."/>
            <person name="Floudas D."/>
            <person name="Copeland A."/>
            <person name="Barry K.W."/>
            <person name="Cichocki N."/>
            <person name="Veneault-Fourrey C."/>
            <person name="LaButti K."/>
            <person name="Lindquist E.A."/>
            <person name="Lipzen A."/>
            <person name="Lundell T."/>
            <person name="Morin E."/>
            <person name="Murat C."/>
            <person name="Sun H."/>
            <person name="Tunlid A."/>
            <person name="Henrissat B."/>
            <person name="Grigoriev I.V."/>
            <person name="Hibbett D.S."/>
            <person name="Martin F."/>
            <person name="Nordberg H.P."/>
            <person name="Cantor M.N."/>
            <person name="Hua S.X."/>
        </authorList>
    </citation>
    <scope>NUCLEOTIDE SEQUENCE [LARGE SCALE GENOMIC DNA]</scope>
    <source>
        <strain evidence="6 7">Zn</strain>
    </source>
</reference>
<sequence length="248" mass="28656">MSADDDDDEIPVLSSSALDALKEFYADRDAQEQRFEDLRAEAEQRTLSMDDFAEDWNESQFWYADETATMLAEELLSGADEKTVIAVISAPSVFVQIKNILTTQWQDKPRPKVWLMEFDKRFEVFKDDFVFYDFHNPLKLPLEMKATADRIICDPPFLSEDCQTKAAMTARWLSKSWGNPTPSSRVIVCTGERMESLITKLYRPQDVRTTTYEPRHSKGLSNEFLCYANFECERWTWKGRGPDALAPS</sequence>
<keyword evidence="2 5" id="KW-0963">Cytoplasm</keyword>
<dbReference type="EMBL" id="KN832876">
    <property type="protein sequence ID" value="KIN00986.1"/>
    <property type="molecule type" value="Genomic_DNA"/>
</dbReference>
<keyword evidence="3 5" id="KW-0489">Methyltransferase</keyword>
<evidence type="ECO:0000256" key="5">
    <source>
        <dbReference type="HAMAP-Rule" id="MF_03187"/>
    </source>
</evidence>
<dbReference type="InterPro" id="IPR019369">
    <property type="entry name" value="Efm5/EEF1AKMT1"/>
</dbReference>
<dbReference type="InterPro" id="IPR041370">
    <property type="entry name" value="Mlase_EEF1AKMT1/ZCCHC4"/>
</dbReference>
<comment type="similarity">
    <text evidence="5">Belongs to the class I-like SAM-binding methyltransferase superfamily. EFM5 family.</text>
</comment>
<protein>
    <recommendedName>
        <fullName evidence="5">Protein-lysine N-methyltransferase EFM5</fullName>
        <ecNumber evidence="5">2.1.1.-</ecNumber>
    </recommendedName>
    <alternativeName>
        <fullName evidence="5">Elongation factor methyltransferase 5</fullName>
    </alternativeName>
</protein>
<dbReference type="EC" id="2.1.1.-" evidence="5"/>
<accession>A0A0C3GY11</accession>
<gene>
    <name evidence="5" type="primary">EFM5</name>
    <name evidence="6" type="ORF">OIDMADRAFT_28695</name>
</gene>
<evidence type="ECO:0000313" key="7">
    <source>
        <dbReference type="Proteomes" id="UP000054321"/>
    </source>
</evidence>
<comment type="subcellular location">
    <subcellularLocation>
        <location evidence="1 5">Cytoplasm</location>
    </subcellularLocation>
</comment>
<dbReference type="HAMAP" id="MF_03187">
    <property type="entry name" value="Methyltr_EFM5"/>
    <property type="match status" value="1"/>
</dbReference>
<dbReference type="GO" id="GO:0032259">
    <property type="term" value="P:methylation"/>
    <property type="evidence" value="ECO:0007669"/>
    <property type="project" value="UniProtKB-KW"/>
</dbReference>
<evidence type="ECO:0000313" key="6">
    <source>
        <dbReference type="EMBL" id="KIN00986.1"/>
    </source>
</evidence>
<dbReference type="FunCoup" id="A0A0C3GY11">
    <property type="interactions" value="297"/>
</dbReference>
<evidence type="ECO:0000256" key="2">
    <source>
        <dbReference type="ARBA" id="ARBA00022490"/>
    </source>
</evidence>